<keyword evidence="5" id="KW-1185">Reference proteome</keyword>
<keyword evidence="2" id="KW-0521">NADP</keyword>
<dbReference type="RefSeq" id="XP_040729050.1">
    <property type="nucleotide sequence ID" value="XM_040877927.1"/>
</dbReference>
<evidence type="ECO:0000256" key="2">
    <source>
        <dbReference type="ARBA" id="ARBA00022857"/>
    </source>
</evidence>
<comment type="similarity">
    <text evidence="1">Belongs to the NmrA-type oxidoreductase family.</text>
</comment>
<dbReference type="CDD" id="cd05251">
    <property type="entry name" value="NmrA_like_SDR_a"/>
    <property type="match status" value="1"/>
</dbReference>
<dbReference type="InterPro" id="IPR036291">
    <property type="entry name" value="NAD(P)-bd_dom_sf"/>
</dbReference>
<dbReference type="PANTHER" id="PTHR42748:SF11">
    <property type="entry name" value="NMRA-LIKE DOMAIN-CONTAINING PROTEIN"/>
    <property type="match status" value="1"/>
</dbReference>
<dbReference type="Pfam" id="PF05368">
    <property type="entry name" value="NmrA"/>
    <property type="match status" value="1"/>
</dbReference>
<evidence type="ECO:0000313" key="5">
    <source>
        <dbReference type="Proteomes" id="UP000249363"/>
    </source>
</evidence>
<proteinExistence type="inferred from homology"/>
<dbReference type="Gene3D" id="3.90.25.10">
    <property type="entry name" value="UDP-galactose 4-epimerase, domain 1"/>
    <property type="match status" value="1"/>
</dbReference>
<evidence type="ECO:0000259" key="3">
    <source>
        <dbReference type="Pfam" id="PF05368"/>
    </source>
</evidence>
<feature type="domain" description="NmrA-like" evidence="3">
    <location>
        <begin position="3"/>
        <end position="304"/>
    </location>
</feature>
<dbReference type="InterPro" id="IPR051164">
    <property type="entry name" value="NmrA-like_oxidored"/>
</dbReference>
<sequence length="315" mass="34744">MAKDILVVFGATGQQGGSVIDYVLGDTSLSAKYHLRAITRDVTSSSASFLRTKGVEVVEGDINDKASLHRAMRDTQGVFAMTLPLFNDVEAKELEITQGKRIAEVAVEENLSFIIFSSLPDVTSISKGLYQGVDFFDAKAAIELYIRSLPITSIFLIPGLFMQNFSQHMGPQRKPDGSFVLSNVVPPTTRLPLLEVSRDLGKFVGPVLLKPETFNGQTIYAFTRYYTYEAVADAISRATGQIIEYQQTSTEVFTAGMPPKFAQCLVEMMLFVEKFGYFGEQPSVITEKHANFAAPSALTSFEEYCSKVSWQNSLS</sequence>
<dbReference type="Gene3D" id="3.40.50.720">
    <property type="entry name" value="NAD(P)-binding Rossmann-like Domain"/>
    <property type="match status" value="1"/>
</dbReference>
<dbReference type="GO" id="GO:0005634">
    <property type="term" value="C:nucleus"/>
    <property type="evidence" value="ECO:0007669"/>
    <property type="project" value="TreeGrafter"/>
</dbReference>
<accession>A0A364KLX0</accession>
<dbReference type="STRING" id="1196081.A0A364KLX0"/>
<evidence type="ECO:0000313" key="4">
    <source>
        <dbReference type="EMBL" id="RAO64533.1"/>
    </source>
</evidence>
<dbReference type="PANTHER" id="PTHR42748">
    <property type="entry name" value="NITROGEN METABOLITE REPRESSION PROTEIN NMRA FAMILY MEMBER"/>
    <property type="match status" value="1"/>
</dbReference>
<dbReference type="EMBL" id="MIKG01000001">
    <property type="protein sequence ID" value="RAO64533.1"/>
    <property type="molecule type" value="Genomic_DNA"/>
</dbReference>
<protein>
    <recommendedName>
        <fullName evidence="3">NmrA-like domain-containing protein</fullName>
    </recommendedName>
</protein>
<gene>
    <name evidence="4" type="ORF">BHQ10_000545</name>
</gene>
<reference evidence="4 5" key="1">
    <citation type="journal article" date="2017" name="Biotechnol. Biofuels">
        <title>Differential beta-glucosidase expression as a function of carbon source availability in Talaromyces amestolkiae: a genomic and proteomic approach.</title>
        <authorList>
            <person name="de Eugenio L.I."/>
            <person name="Mendez-Liter J.A."/>
            <person name="Nieto-Dominguez M."/>
            <person name="Alonso L."/>
            <person name="Gil-Munoz J."/>
            <person name="Barriuso J."/>
            <person name="Prieto A."/>
            <person name="Martinez M.J."/>
        </authorList>
    </citation>
    <scope>NUCLEOTIDE SEQUENCE [LARGE SCALE GENOMIC DNA]</scope>
    <source>
        <strain evidence="4 5">CIB</strain>
    </source>
</reference>
<dbReference type="Proteomes" id="UP000249363">
    <property type="component" value="Unassembled WGS sequence"/>
</dbReference>
<dbReference type="OrthoDB" id="3358371at2759"/>
<name>A0A364KLX0_TALAM</name>
<dbReference type="InterPro" id="IPR008030">
    <property type="entry name" value="NmrA-like"/>
</dbReference>
<dbReference type="GeneID" id="63789762"/>
<comment type="caution">
    <text evidence="4">The sequence shown here is derived from an EMBL/GenBank/DDBJ whole genome shotgun (WGS) entry which is preliminary data.</text>
</comment>
<evidence type="ECO:0000256" key="1">
    <source>
        <dbReference type="ARBA" id="ARBA00006328"/>
    </source>
</evidence>
<dbReference type="AlphaFoldDB" id="A0A364KLX0"/>
<organism evidence="4 5">
    <name type="scientific">Talaromyces amestolkiae</name>
    <dbReference type="NCBI Taxonomy" id="1196081"/>
    <lineage>
        <taxon>Eukaryota</taxon>
        <taxon>Fungi</taxon>
        <taxon>Dikarya</taxon>
        <taxon>Ascomycota</taxon>
        <taxon>Pezizomycotina</taxon>
        <taxon>Eurotiomycetes</taxon>
        <taxon>Eurotiomycetidae</taxon>
        <taxon>Eurotiales</taxon>
        <taxon>Trichocomaceae</taxon>
        <taxon>Talaromyces</taxon>
        <taxon>Talaromyces sect. Talaromyces</taxon>
    </lineage>
</organism>
<dbReference type="SUPFAM" id="SSF51735">
    <property type="entry name" value="NAD(P)-binding Rossmann-fold domains"/>
    <property type="match status" value="1"/>
</dbReference>